<keyword evidence="9" id="KW-1185">Reference proteome</keyword>
<dbReference type="InterPro" id="IPR051677">
    <property type="entry name" value="AfsR-DnrI-RedD_regulator"/>
</dbReference>
<dbReference type="Pfam" id="PF03704">
    <property type="entry name" value="BTAD"/>
    <property type="match status" value="1"/>
</dbReference>
<keyword evidence="4" id="KW-0804">Transcription</keyword>
<dbReference type="RefSeq" id="WP_196201479.1">
    <property type="nucleotide sequence ID" value="NZ_JADPUN010000137.1"/>
</dbReference>
<keyword evidence="3 5" id="KW-0238">DNA-binding</keyword>
<evidence type="ECO:0000313" key="8">
    <source>
        <dbReference type="EMBL" id="MBF9129859.1"/>
    </source>
</evidence>
<evidence type="ECO:0000256" key="2">
    <source>
        <dbReference type="ARBA" id="ARBA00023015"/>
    </source>
</evidence>
<accession>A0ABS0GUH5</accession>
<dbReference type="SUPFAM" id="SSF48452">
    <property type="entry name" value="TPR-like"/>
    <property type="match status" value="1"/>
</dbReference>
<dbReference type="InterPro" id="IPR011990">
    <property type="entry name" value="TPR-like_helical_dom_sf"/>
</dbReference>
<evidence type="ECO:0000256" key="6">
    <source>
        <dbReference type="SAM" id="MobiDB-lite"/>
    </source>
</evidence>
<dbReference type="Gene3D" id="1.25.40.10">
    <property type="entry name" value="Tetratricopeptide repeat domain"/>
    <property type="match status" value="1"/>
</dbReference>
<feature type="domain" description="OmpR/PhoB-type" evidence="7">
    <location>
        <begin position="1"/>
        <end position="90"/>
    </location>
</feature>
<dbReference type="PANTHER" id="PTHR35807:SF1">
    <property type="entry name" value="TRANSCRIPTIONAL REGULATOR REDD"/>
    <property type="match status" value="1"/>
</dbReference>
<evidence type="ECO:0000256" key="5">
    <source>
        <dbReference type="PROSITE-ProRule" id="PRU01091"/>
    </source>
</evidence>
<keyword evidence="2" id="KW-0805">Transcription regulation</keyword>
<proteinExistence type="inferred from homology"/>
<organism evidence="8 9">
    <name type="scientific">Plantactinospora alkalitolerans</name>
    <dbReference type="NCBI Taxonomy" id="2789879"/>
    <lineage>
        <taxon>Bacteria</taxon>
        <taxon>Bacillati</taxon>
        <taxon>Actinomycetota</taxon>
        <taxon>Actinomycetes</taxon>
        <taxon>Micromonosporales</taxon>
        <taxon>Micromonosporaceae</taxon>
        <taxon>Plantactinospora</taxon>
    </lineage>
</organism>
<evidence type="ECO:0000259" key="7">
    <source>
        <dbReference type="PROSITE" id="PS51755"/>
    </source>
</evidence>
<dbReference type="InterPro" id="IPR016032">
    <property type="entry name" value="Sig_transdc_resp-reg_C-effctor"/>
</dbReference>
<dbReference type="PANTHER" id="PTHR35807">
    <property type="entry name" value="TRANSCRIPTIONAL REGULATOR REDD-RELATED"/>
    <property type="match status" value="1"/>
</dbReference>
<evidence type="ECO:0000256" key="3">
    <source>
        <dbReference type="ARBA" id="ARBA00023125"/>
    </source>
</evidence>
<dbReference type="PROSITE" id="PS51755">
    <property type="entry name" value="OMPR_PHOB"/>
    <property type="match status" value="1"/>
</dbReference>
<feature type="region of interest" description="Disordered" evidence="6">
    <location>
        <begin position="390"/>
        <end position="412"/>
    </location>
</feature>
<evidence type="ECO:0000256" key="4">
    <source>
        <dbReference type="ARBA" id="ARBA00023163"/>
    </source>
</evidence>
<dbReference type="InterPro" id="IPR001867">
    <property type="entry name" value="OmpR/PhoB-type_DNA-bd"/>
</dbReference>
<feature type="DNA-binding region" description="OmpR/PhoB-type" evidence="5">
    <location>
        <begin position="1"/>
        <end position="90"/>
    </location>
</feature>
<dbReference type="EMBL" id="JADPUN010000137">
    <property type="protein sequence ID" value="MBF9129859.1"/>
    <property type="molecule type" value="Genomic_DNA"/>
</dbReference>
<dbReference type="SMART" id="SM01043">
    <property type="entry name" value="BTAD"/>
    <property type="match status" value="1"/>
</dbReference>
<comment type="similarity">
    <text evidence="1">Belongs to the AfsR/DnrI/RedD regulatory family.</text>
</comment>
<dbReference type="SUPFAM" id="SSF46894">
    <property type="entry name" value="C-terminal effector domain of the bipartite response regulators"/>
    <property type="match status" value="1"/>
</dbReference>
<dbReference type="SMART" id="SM00862">
    <property type="entry name" value="Trans_reg_C"/>
    <property type="match status" value="1"/>
</dbReference>
<dbReference type="Proteomes" id="UP000638560">
    <property type="component" value="Unassembled WGS sequence"/>
</dbReference>
<protein>
    <submittedName>
        <fullName evidence="8">AfsR/SARP family transcriptional regulator</fullName>
    </submittedName>
</protein>
<name>A0ABS0GUH5_9ACTN</name>
<gene>
    <name evidence="8" type="ORF">I0C86_12935</name>
</gene>
<dbReference type="InterPro" id="IPR036388">
    <property type="entry name" value="WH-like_DNA-bd_sf"/>
</dbReference>
<dbReference type="InterPro" id="IPR005158">
    <property type="entry name" value="BTAD"/>
</dbReference>
<comment type="caution">
    <text evidence="8">The sequence shown here is derived from an EMBL/GenBank/DDBJ whole genome shotgun (WGS) entry which is preliminary data.</text>
</comment>
<sequence>MRIGVLGPLEVLADGTPVPVGGVRLRALLIRLALDPGRVVSAPALIEALWPDGGPRRPSHALHSLTSRLRQVLPDGSVLRSAPTGYRLDLPSTAVDAFRFEQLARAGRRALEDGDASRATAHLREALELWRGDPLADVAQARYAGAVIARPQELRLVAIEDRLAAELATDAVRPAIAELEQLTTAHPLRERLRWLLVRALHTDGRQAEALAAYAAYRQILADELGNDPGPELAEHLHQISGGPGYPVETDGALRNAEHQHQHGGSTPRLRPVVVGTQFRQHLRHVCDERLAQVLAPRRRHVRPDDVPGRIRRRDGFLADRPRLRLVDHHLEHRPEYLRRAGLDLGTTAQFVHRPEPLGHPQTLLRIQVALGSGEFDKNHVPNTSLPAACRSGLPDRPQPAVTAAPGPGRVGT</sequence>
<reference evidence="8 9" key="1">
    <citation type="submission" date="2020-11" db="EMBL/GenBank/DDBJ databases">
        <title>A novel isolate from a Black sea contaminated sediment with potential to produce alkanes: Plantactinospora alkalitolerans sp. nov.</title>
        <authorList>
            <person name="Carro L."/>
            <person name="Veyisoglu A."/>
            <person name="Guven K."/>
            <person name="Schumann P."/>
            <person name="Klenk H.-P."/>
            <person name="Sahin N."/>
        </authorList>
    </citation>
    <scope>NUCLEOTIDE SEQUENCE [LARGE SCALE GENOMIC DNA]</scope>
    <source>
        <strain evidence="8 9">S1510</strain>
    </source>
</reference>
<evidence type="ECO:0000256" key="1">
    <source>
        <dbReference type="ARBA" id="ARBA00005820"/>
    </source>
</evidence>
<evidence type="ECO:0000313" key="9">
    <source>
        <dbReference type="Proteomes" id="UP000638560"/>
    </source>
</evidence>
<dbReference type="CDD" id="cd15831">
    <property type="entry name" value="BTAD"/>
    <property type="match status" value="1"/>
</dbReference>
<dbReference type="Gene3D" id="1.10.10.10">
    <property type="entry name" value="Winged helix-like DNA-binding domain superfamily/Winged helix DNA-binding domain"/>
    <property type="match status" value="1"/>
</dbReference>